<dbReference type="GeneID" id="81588698"/>
<proteinExistence type="predicted"/>
<protein>
    <submittedName>
        <fullName evidence="1">Uncharacterized protein</fullName>
    </submittedName>
</protein>
<name>A0AAD6DYD8_9EURO</name>
<gene>
    <name evidence="1" type="ORF">N7537_007399</name>
</gene>
<organism evidence="1 2">
    <name type="scientific">Penicillium hordei</name>
    <dbReference type="NCBI Taxonomy" id="40994"/>
    <lineage>
        <taxon>Eukaryota</taxon>
        <taxon>Fungi</taxon>
        <taxon>Dikarya</taxon>
        <taxon>Ascomycota</taxon>
        <taxon>Pezizomycotina</taxon>
        <taxon>Eurotiomycetes</taxon>
        <taxon>Eurotiomycetidae</taxon>
        <taxon>Eurotiales</taxon>
        <taxon>Aspergillaceae</taxon>
        <taxon>Penicillium</taxon>
    </lineage>
</organism>
<evidence type="ECO:0000313" key="2">
    <source>
        <dbReference type="Proteomes" id="UP001213799"/>
    </source>
</evidence>
<reference evidence="1" key="1">
    <citation type="journal article" date="2023" name="IMA Fungus">
        <title>Comparative genomic study of the Penicillium genus elucidates a diverse pangenome and 15 lateral gene transfer events.</title>
        <authorList>
            <person name="Petersen C."/>
            <person name="Sorensen T."/>
            <person name="Nielsen M.R."/>
            <person name="Sondergaard T.E."/>
            <person name="Sorensen J.L."/>
            <person name="Fitzpatrick D.A."/>
            <person name="Frisvad J.C."/>
            <person name="Nielsen K.L."/>
        </authorList>
    </citation>
    <scope>NUCLEOTIDE SEQUENCE</scope>
    <source>
        <strain evidence="1">IBT 12815</strain>
    </source>
</reference>
<dbReference type="EMBL" id="JAQJAE010000004">
    <property type="protein sequence ID" value="KAJ5597315.1"/>
    <property type="molecule type" value="Genomic_DNA"/>
</dbReference>
<accession>A0AAD6DYD8</accession>
<comment type="caution">
    <text evidence="1">The sequence shown here is derived from an EMBL/GenBank/DDBJ whole genome shotgun (WGS) entry which is preliminary data.</text>
</comment>
<sequence>MSRRAWPPKIRSLLLVFEYREAHFLSLQSILDTSADFPGLPSDIPFPFDISEMDLERIKLDNDDAVAGTELMSEVKEEMGDRWPDRGLVEHERYDDCKAALDEVKGQIPDQFADNDEEKAEYQRYWPFE</sequence>
<evidence type="ECO:0000313" key="1">
    <source>
        <dbReference type="EMBL" id="KAJ5597315.1"/>
    </source>
</evidence>
<dbReference type="Proteomes" id="UP001213799">
    <property type="component" value="Unassembled WGS sequence"/>
</dbReference>
<reference evidence="1" key="2">
    <citation type="submission" date="2023-01" db="EMBL/GenBank/DDBJ databases">
        <authorList>
            <person name="Petersen C."/>
        </authorList>
    </citation>
    <scope>NUCLEOTIDE SEQUENCE</scope>
    <source>
        <strain evidence="1">IBT 12815</strain>
    </source>
</reference>
<dbReference type="AlphaFoldDB" id="A0AAD6DYD8"/>
<dbReference type="RefSeq" id="XP_056750532.1">
    <property type="nucleotide sequence ID" value="XM_056898456.1"/>
</dbReference>
<keyword evidence="2" id="KW-1185">Reference proteome</keyword>